<dbReference type="Gene3D" id="1.10.10.10">
    <property type="entry name" value="Winged helix-like DNA-binding domain superfamily/Winged helix DNA-binding domain"/>
    <property type="match status" value="1"/>
</dbReference>
<dbReference type="eggNOG" id="COG3682">
    <property type="taxonomic scope" value="Bacteria"/>
</dbReference>
<name>K0IWH2_AMPXN</name>
<evidence type="ECO:0000256" key="2">
    <source>
        <dbReference type="ARBA" id="ARBA00023015"/>
    </source>
</evidence>
<evidence type="ECO:0000256" key="3">
    <source>
        <dbReference type="ARBA" id="ARBA00023125"/>
    </source>
</evidence>
<dbReference type="PATRIC" id="fig|698758.3.peg.547"/>
<dbReference type="InterPro" id="IPR036390">
    <property type="entry name" value="WH_DNA-bd_sf"/>
</dbReference>
<dbReference type="GO" id="GO:0003677">
    <property type="term" value="F:DNA binding"/>
    <property type="evidence" value="ECO:0007669"/>
    <property type="project" value="UniProtKB-KW"/>
</dbReference>
<comment type="similarity">
    <text evidence="1">Belongs to the BlaI transcriptional regulatory family.</text>
</comment>
<keyword evidence="4" id="KW-0804">Transcription</keyword>
<dbReference type="InterPro" id="IPR014071">
    <property type="entry name" value="Cu_transp_CopY/TcrY"/>
</dbReference>
<dbReference type="AlphaFoldDB" id="K0IWH2"/>
<dbReference type="Proteomes" id="UP000006294">
    <property type="component" value="Chromosome"/>
</dbReference>
<sequence length="149" mass="17251">MTVDHEIKISDSEWEVMRVVWANNQVTSKEIIDVLEQKKAWKPATTKTFIGRLVKKDMLQVERSGKRYLYSTDVNEADFVKHMLKDLFENVCNRQKGGMIAYLLSQVPLSHDDIESITRILNKKRDEAVDVVPCNCLPGQCHCRTIKEK</sequence>
<dbReference type="Pfam" id="PF03965">
    <property type="entry name" value="Penicillinase_R"/>
    <property type="match status" value="1"/>
</dbReference>
<dbReference type="GO" id="GO:0045892">
    <property type="term" value="P:negative regulation of DNA-templated transcription"/>
    <property type="evidence" value="ECO:0007669"/>
    <property type="project" value="InterPro"/>
</dbReference>
<dbReference type="NCBIfam" id="TIGR02698">
    <property type="entry name" value="CopY_TcrY"/>
    <property type="match status" value="1"/>
</dbReference>
<keyword evidence="2" id="KW-0805">Transcription regulation</keyword>
<protein>
    <submittedName>
        <fullName evidence="5">Copper-responsive repressor CopY</fullName>
    </submittedName>
</protein>
<dbReference type="PIRSF" id="PIRSF019455">
    <property type="entry name" value="CopR_AtkY"/>
    <property type="match status" value="1"/>
</dbReference>
<keyword evidence="3" id="KW-0238">DNA-binding</keyword>
<evidence type="ECO:0000256" key="4">
    <source>
        <dbReference type="ARBA" id="ARBA00023163"/>
    </source>
</evidence>
<dbReference type="STRING" id="698758.AXY_05470"/>
<dbReference type="InterPro" id="IPR005650">
    <property type="entry name" value="BlaI_family"/>
</dbReference>
<dbReference type="EMBL" id="AP012050">
    <property type="protein sequence ID" value="BAM46679.1"/>
    <property type="molecule type" value="Genomic_DNA"/>
</dbReference>
<dbReference type="SUPFAM" id="SSF46785">
    <property type="entry name" value="Winged helix' DNA-binding domain"/>
    <property type="match status" value="1"/>
</dbReference>
<evidence type="ECO:0000313" key="6">
    <source>
        <dbReference type="Proteomes" id="UP000006294"/>
    </source>
</evidence>
<dbReference type="InterPro" id="IPR036388">
    <property type="entry name" value="WH-like_DNA-bd_sf"/>
</dbReference>
<dbReference type="RefSeq" id="WP_015009284.1">
    <property type="nucleotide sequence ID" value="NC_018704.1"/>
</dbReference>
<keyword evidence="6" id="KW-1185">Reference proteome</keyword>
<dbReference type="OrthoDB" id="1849040at2"/>
<dbReference type="KEGG" id="axl:AXY_05470"/>
<organism evidence="5 6">
    <name type="scientific">Amphibacillus xylanus (strain ATCC 51415 / DSM 6626 / JCM 7361 / LMG 17667 / NBRC 15112 / Ep01)</name>
    <dbReference type="NCBI Taxonomy" id="698758"/>
    <lineage>
        <taxon>Bacteria</taxon>
        <taxon>Bacillati</taxon>
        <taxon>Bacillota</taxon>
        <taxon>Bacilli</taxon>
        <taxon>Bacillales</taxon>
        <taxon>Bacillaceae</taxon>
        <taxon>Amphibacillus</taxon>
    </lineage>
</organism>
<accession>K0IWH2</accession>
<dbReference type="HOGENOM" id="CLU_119090_2_1_9"/>
<evidence type="ECO:0000313" key="5">
    <source>
        <dbReference type="EMBL" id="BAM46679.1"/>
    </source>
</evidence>
<gene>
    <name evidence="5" type="primary">copY</name>
    <name evidence="5" type="ordered locus">AXY_05470</name>
</gene>
<proteinExistence type="inferred from homology"/>
<reference evidence="5 6" key="1">
    <citation type="submission" date="2011-01" db="EMBL/GenBank/DDBJ databases">
        <title>Whole genome sequence of Amphibacillus xylinus NBRC 15112.</title>
        <authorList>
            <person name="Nakazawa H."/>
            <person name="Katano Y."/>
            <person name="Nakamura S."/>
            <person name="Sasagawa M."/>
            <person name="Fukada J."/>
            <person name="Arai T."/>
            <person name="Sasakura N."/>
            <person name="Mochizuki D."/>
            <person name="Hosoyama A."/>
            <person name="Harada K."/>
            <person name="Horikawa H."/>
            <person name="Kato Y."/>
            <person name="Harada T."/>
            <person name="Sasaki K."/>
            <person name="Sekiguchi M."/>
            <person name="Hodoyama M."/>
            <person name="Nishiko R."/>
            <person name="Narita H."/>
            <person name="Hanamaki A."/>
            <person name="Hata C."/>
            <person name="Konno Y."/>
            <person name="Niimura Y."/>
            <person name="Yamazaki S."/>
            <person name="Fujita N."/>
        </authorList>
    </citation>
    <scope>NUCLEOTIDE SEQUENCE [LARGE SCALE GENOMIC DNA]</scope>
    <source>
        <strain evidence="6">ATCC 51415 / DSM 6626 / JCM 7361 / LMG 17667 / NBRC 15112 / Ep01</strain>
    </source>
</reference>
<evidence type="ECO:0000256" key="1">
    <source>
        <dbReference type="ARBA" id="ARBA00011046"/>
    </source>
</evidence>